<dbReference type="InterPro" id="IPR051199">
    <property type="entry name" value="LPS_LOS_Heptosyltrfase"/>
</dbReference>
<comment type="caution">
    <text evidence="3">The sequence shown here is derived from an EMBL/GenBank/DDBJ whole genome shotgun (WGS) entry which is preliminary data.</text>
</comment>
<evidence type="ECO:0000313" key="3">
    <source>
        <dbReference type="EMBL" id="MDR5894536.1"/>
    </source>
</evidence>
<accession>A0ABU1GR82</accession>
<dbReference type="CDD" id="cd03789">
    <property type="entry name" value="GT9_LPS_heptosyltransferase"/>
    <property type="match status" value="1"/>
</dbReference>
<evidence type="ECO:0000256" key="2">
    <source>
        <dbReference type="ARBA" id="ARBA00022679"/>
    </source>
</evidence>
<dbReference type="EMBL" id="JARWAO010000001">
    <property type="protein sequence ID" value="MDR5894536.1"/>
    <property type="molecule type" value="Genomic_DNA"/>
</dbReference>
<keyword evidence="2" id="KW-0808">Transferase</keyword>
<proteinExistence type="predicted"/>
<name>A0ABU1GR82_9GAMM</name>
<evidence type="ECO:0000256" key="1">
    <source>
        <dbReference type="ARBA" id="ARBA00022676"/>
    </source>
</evidence>
<dbReference type="PANTHER" id="PTHR30160:SF21">
    <property type="entry name" value="LIPOPOLYSACCHARIDE CORE HEPTOSYLTRANSFERASE OPSX"/>
    <property type="match status" value="1"/>
</dbReference>
<protein>
    <submittedName>
        <fullName evidence="3">Glycosyltransferase family 9 protein</fullName>
    </submittedName>
</protein>
<gene>
    <name evidence="3" type="ORF">QC825_00445</name>
</gene>
<dbReference type="SUPFAM" id="SSF53756">
    <property type="entry name" value="UDP-Glycosyltransferase/glycogen phosphorylase"/>
    <property type="match status" value="1"/>
</dbReference>
<evidence type="ECO:0000313" key="4">
    <source>
        <dbReference type="Proteomes" id="UP001269375"/>
    </source>
</evidence>
<dbReference type="Proteomes" id="UP001269375">
    <property type="component" value="Unassembled WGS sequence"/>
</dbReference>
<reference evidence="3 4" key="1">
    <citation type="submission" date="2023-04" db="EMBL/GenBank/DDBJ databases">
        <title>A long-awaited taxogenomic arrangement of the family Halomonadaceae.</title>
        <authorList>
            <person name="De La Haba R."/>
            <person name="Chuvochina M."/>
            <person name="Wittouck S."/>
            <person name="Arahal D.R."/>
            <person name="Sanchez-Porro C."/>
            <person name="Hugenholtz P."/>
            <person name="Ventosa A."/>
        </authorList>
    </citation>
    <scope>NUCLEOTIDE SEQUENCE [LARGE SCALE GENOMIC DNA]</scope>
    <source>
        <strain evidence="3 4">DSM 22428</strain>
    </source>
</reference>
<keyword evidence="1" id="KW-0328">Glycosyltransferase</keyword>
<organism evidence="3 4">
    <name type="scientific">Larsenimonas suaedae</name>
    <dbReference type="NCBI Taxonomy" id="1851019"/>
    <lineage>
        <taxon>Bacteria</taxon>
        <taxon>Pseudomonadati</taxon>
        <taxon>Pseudomonadota</taxon>
        <taxon>Gammaproteobacteria</taxon>
        <taxon>Oceanospirillales</taxon>
        <taxon>Halomonadaceae</taxon>
        <taxon>Larsenimonas</taxon>
    </lineage>
</organism>
<sequence length="359" mass="39980">MKHPLPAYPSHLCVLRLSALGDVCNLVPTVRALQRQWPDTRITWIVGKGEYSLLAGLSGVEFIVFDKKTGLAGMRAIWRTLKDTRFDVLLHMQQSIRASILSLGLKADVRLGYDSARAKDHQTWFTNRQLAPHPRAHVLESFMDFARALGVEDTELDWNIPIPDDAELEAQSLISGRDALVMSPCANPRLRNFRNWTPEGYAAVIDHAHDAHGLTTFLTGGGSDQEQEMVNAIAHHCRVAQPVSVLGKTSLKGVLALIRQARVVIAPDSGPVHMANALNTPVIGLFATTNPDRAAPYCWQDYVINRYEAAARTYLKKPEQAPWGTRVRHPEAMKLIEADAVNAMLDRLLQDTETHKRPQ</sequence>
<dbReference type="InterPro" id="IPR002201">
    <property type="entry name" value="Glyco_trans_9"/>
</dbReference>
<keyword evidence="4" id="KW-1185">Reference proteome</keyword>
<dbReference type="Pfam" id="PF01075">
    <property type="entry name" value="Glyco_transf_9"/>
    <property type="match status" value="1"/>
</dbReference>
<dbReference type="PANTHER" id="PTHR30160">
    <property type="entry name" value="TETRAACYLDISACCHARIDE 4'-KINASE-RELATED"/>
    <property type="match status" value="1"/>
</dbReference>
<dbReference type="Gene3D" id="3.40.50.2000">
    <property type="entry name" value="Glycogen Phosphorylase B"/>
    <property type="match status" value="2"/>
</dbReference>
<dbReference type="RefSeq" id="WP_251593392.1">
    <property type="nucleotide sequence ID" value="NZ_JAMLJI010000002.1"/>
</dbReference>